<dbReference type="CDD" id="cd02440">
    <property type="entry name" value="AdoMet_MTases"/>
    <property type="match status" value="1"/>
</dbReference>
<feature type="compositionally biased region" description="Low complexity" evidence="1">
    <location>
        <begin position="315"/>
        <end position="328"/>
    </location>
</feature>
<feature type="compositionally biased region" description="Basic and acidic residues" evidence="1">
    <location>
        <begin position="99"/>
        <end position="117"/>
    </location>
</feature>
<feature type="compositionally biased region" description="Low complexity" evidence="1">
    <location>
        <begin position="27"/>
        <end position="49"/>
    </location>
</feature>
<dbReference type="GO" id="GO:0008757">
    <property type="term" value="F:S-adenosylmethionine-dependent methyltransferase activity"/>
    <property type="evidence" value="ECO:0007669"/>
    <property type="project" value="UniProtKB-ARBA"/>
</dbReference>
<dbReference type="EMBL" id="FQNC01000118">
    <property type="protein sequence ID" value="SGZ32279.1"/>
    <property type="molecule type" value="Genomic_DNA"/>
</dbReference>
<evidence type="ECO:0000256" key="1">
    <source>
        <dbReference type="SAM" id="MobiDB-lite"/>
    </source>
</evidence>
<dbReference type="PANTHER" id="PTHR14614">
    <property type="entry name" value="HEPATOCELLULAR CARCINOMA-ASSOCIATED ANTIGEN"/>
    <property type="match status" value="1"/>
</dbReference>
<evidence type="ECO:0000313" key="3">
    <source>
        <dbReference type="Proteomes" id="UP000249464"/>
    </source>
</evidence>
<dbReference type="Gene3D" id="3.40.50.150">
    <property type="entry name" value="Vaccinia Virus protein VP39"/>
    <property type="match status" value="1"/>
</dbReference>
<feature type="region of interest" description="Disordered" evidence="1">
    <location>
        <begin position="75"/>
        <end position="131"/>
    </location>
</feature>
<gene>
    <name evidence="2" type="primary">BQ5605_C040g11843</name>
    <name evidence="2" type="ORF">BQ5605_C040G11843</name>
</gene>
<feature type="region of interest" description="Disordered" evidence="1">
    <location>
        <begin position="313"/>
        <end position="342"/>
    </location>
</feature>
<keyword evidence="3" id="KW-1185">Reference proteome</keyword>
<dbReference type="SUPFAM" id="SSF53335">
    <property type="entry name" value="S-adenosyl-L-methionine-dependent methyltransferases"/>
    <property type="match status" value="1"/>
</dbReference>
<feature type="region of interest" description="Disordered" evidence="1">
    <location>
        <begin position="1"/>
        <end position="49"/>
    </location>
</feature>
<dbReference type="STRING" id="796604.A0A2X0PPB2"/>
<dbReference type="PANTHER" id="PTHR14614:SF147">
    <property type="entry name" value="S-ADENOSYLMETHIONINE-DEPENDENT METHYLTRANSFERASE OF THE SEVEN BETA-STRAND FAMILY"/>
    <property type="match status" value="1"/>
</dbReference>
<accession>A0A2X0PPB2</accession>
<dbReference type="AlphaFoldDB" id="A0A2X0PPB2"/>
<proteinExistence type="predicted"/>
<sequence length="544" mass="58850">MSSTSTISASTSVLPPAATPMPPLIARRSTLSRRPSLPTSMLPTLPRSLVGHSESFPASKLLSLVAHLRLLYATPPPPITRSVRRTPDSGYASPTTTSSEHEHEHEHAHAHAAHACDSDLSDDEDVDDLGKDDQLERGYARSFLSSLIKKSDDWIREAEVQADEEEKSARCKVIDEAAALVAYLAETSASGSILRAVLLPTSAPDAPSPSEPLTITLNDALPSSLDPTSVGLQSWGSSILLARMIALNPTSFGIARGENERTLELGAGTGLLSLVWKGMSERLDVVGEEVIATDYHEAVLENLRRNVASNTAAISPSSSPLNSPLVRPSDSHPGSPLLSPTPNFPSNVPVVTAYKLDWSAVHSSLLFSSTTNSPLHLHPPFDRPFHTLLAADVIYGPEHALWLKSCVQQFLIRPNQYTPKPRKRRVVQTPTPFSLDSVKDALVGVEELDSVRTTVPTPTTLDAQSSSTSVPSPAFHLIVPLRPHHAKAISSIATVFPLASSLPLRTSPNDPYRIAIKRMTELQRVKGIGRADEESYRLYEIGWC</sequence>
<feature type="compositionally biased region" description="Low complexity" evidence="1">
    <location>
        <begin position="1"/>
        <end position="12"/>
    </location>
</feature>
<organism evidence="2 3">
    <name type="scientific">Microbotryum silenes-dioicae</name>
    <dbReference type="NCBI Taxonomy" id="796604"/>
    <lineage>
        <taxon>Eukaryota</taxon>
        <taxon>Fungi</taxon>
        <taxon>Dikarya</taxon>
        <taxon>Basidiomycota</taxon>
        <taxon>Pucciniomycotina</taxon>
        <taxon>Microbotryomycetes</taxon>
        <taxon>Microbotryales</taxon>
        <taxon>Microbotryaceae</taxon>
        <taxon>Microbotryum</taxon>
    </lineage>
</organism>
<dbReference type="Proteomes" id="UP000249464">
    <property type="component" value="Unassembled WGS sequence"/>
</dbReference>
<evidence type="ECO:0000313" key="2">
    <source>
        <dbReference type="EMBL" id="SGZ32279.1"/>
    </source>
</evidence>
<reference evidence="2 3" key="1">
    <citation type="submission" date="2016-11" db="EMBL/GenBank/DDBJ databases">
        <authorList>
            <person name="Jaros S."/>
            <person name="Januszkiewicz K."/>
            <person name="Wedrychowicz H."/>
        </authorList>
    </citation>
    <scope>NUCLEOTIDE SEQUENCE [LARGE SCALE GENOMIC DNA]</scope>
</reference>
<dbReference type="InterPro" id="IPR019410">
    <property type="entry name" value="Methyltransf_16"/>
</dbReference>
<dbReference type="Pfam" id="PF10294">
    <property type="entry name" value="Methyltransf_16"/>
    <property type="match status" value="1"/>
</dbReference>
<name>A0A2X0PPB2_9BASI</name>
<dbReference type="InterPro" id="IPR029063">
    <property type="entry name" value="SAM-dependent_MTases_sf"/>
</dbReference>
<protein>
    <submittedName>
        <fullName evidence="2">BQ5605_C040g11843 protein</fullName>
    </submittedName>
</protein>